<reference evidence="4" key="1">
    <citation type="submission" date="2019-03" db="EMBL/GenBank/DDBJ databases">
        <title>Lake Tanganyika Metagenome-Assembled Genomes (MAGs).</title>
        <authorList>
            <person name="Tran P."/>
        </authorList>
    </citation>
    <scope>NUCLEOTIDE SEQUENCE</scope>
    <source>
        <strain evidence="4">M_DeepCast_400m_m2_100</strain>
    </source>
</reference>
<evidence type="ECO:0000259" key="3">
    <source>
        <dbReference type="Pfam" id="PF01364"/>
    </source>
</evidence>
<keyword evidence="1 2" id="KW-0732">Signal</keyword>
<dbReference type="Gene3D" id="3.40.50.1460">
    <property type="match status" value="1"/>
</dbReference>
<accession>A0A937X6X6</accession>
<evidence type="ECO:0000313" key="5">
    <source>
        <dbReference type="Proteomes" id="UP000748308"/>
    </source>
</evidence>
<feature type="domain" description="Gingipain" evidence="3">
    <location>
        <begin position="186"/>
        <end position="533"/>
    </location>
</feature>
<sequence>MPASPARKARLLAAGLLLALSMTPSGSVAGAAEPAAPARAPQARAWTLALDAPSPGAPAGGEARLLLLPYGTESIAVTGLRVAGEEHPRPLPEGAGGVRGVMRMRGRPVALLDLDPGALAAAAETGAPRRAAGLAAPLELALSTTGGPSPGAPAEVPRVIAPEELAALMSAPRLPDGRPTLGQGCYVVVSAPEFAAALTDLIDWKRRSGFDARLFTTDQTGTTPQSIHAFMQNAYDTWENPPLYLLLVGDIDRVPTWMVGGNVADHTYALLDGDDFLADIFVGRFSAKLPSEVAVQVAKTVGYESAPDTTGGTAWFSQALLAAGNYGSTTPVPLSRWIGQELRAVGYTRTDSVYYSSSPSHPWWTGRIPIRAAINRGVTLVSYRGWARGDGGWEPPLFEAGDIPSLDNGWKLPVVFSLVCHTGNFGNVFEDCMGEAWLKAGTASEPKGAVAFVGTPEHWSHSRWNDRMAMGVFEAICHRGLRHFGAIVGAAKVSLLAHFPTEIHMTDAFEDPKESVEYYHHTYSILGDPSLELWSAPPRPLALADLPSSLPAGANFLSLGVQDARTGEPVAGARLAVTQGGALVGYAVTGESGRAEVPLALQSAGPVLLTVTGVNLHPLERQIGAAAEALALTCAGAAPAGGFLVAGAATDLLLSARNSGTAAVASATARIEAPAGVQVLTAETSFGALAPGETGAALSAVRLRVDPGMENGARVRLVMTPTIQGAARTPTEAWLTVSAPAFACTGMDDGGDGRFDPGEEFQLTLTLRNDGAVAGGGMSAALAAVDPEMIVILDGDGAFGEIAPGSSGTNGVNPFRVRIPPATGVGTVIPLRLTLQGSGGPLSTLGLNLVVGAVDFSAPTGPDAYGYYAYDSADIDYPGQAPAYDWVECSPLYGGLGTKLTAIGDNRSTVVSLPFTFTYYGREYGAVRVSDNGWISFDLADWYDIRNWNMPDKWGGSCLVAPFWDNLDPTIAGSDGVCAYHDARRNRFVVQWSRLQNWESSTDDFQTFQLIIHDPAHYATPTGDGEILFQYKQIVNDDYQRMYATVGIEDHTE</sequence>
<evidence type="ECO:0000256" key="2">
    <source>
        <dbReference type="SAM" id="SignalP"/>
    </source>
</evidence>
<organism evidence="4 5">
    <name type="scientific">Eiseniibacteriota bacterium</name>
    <dbReference type="NCBI Taxonomy" id="2212470"/>
    <lineage>
        <taxon>Bacteria</taxon>
        <taxon>Candidatus Eiseniibacteriota</taxon>
    </lineage>
</organism>
<gene>
    <name evidence="4" type="ORF">FJY75_02960</name>
</gene>
<dbReference type="EMBL" id="VGIY01000042">
    <property type="protein sequence ID" value="MBM3316791.1"/>
    <property type="molecule type" value="Genomic_DNA"/>
</dbReference>
<dbReference type="Gene3D" id="3.40.50.10390">
    <property type="entry name" value="Gingipain r, domain 1"/>
    <property type="match status" value="1"/>
</dbReference>
<dbReference type="InterPro" id="IPR001769">
    <property type="entry name" value="Gingipain"/>
</dbReference>
<dbReference type="GO" id="GO:0008234">
    <property type="term" value="F:cysteine-type peptidase activity"/>
    <property type="evidence" value="ECO:0007669"/>
    <property type="project" value="InterPro"/>
</dbReference>
<dbReference type="Proteomes" id="UP000748308">
    <property type="component" value="Unassembled WGS sequence"/>
</dbReference>
<dbReference type="InterPro" id="IPR029030">
    <property type="entry name" value="Caspase-like_dom_sf"/>
</dbReference>
<dbReference type="Pfam" id="PF01364">
    <property type="entry name" value="Peptidase_C25"/>
    <property type="match status" value="1"/>
</dbReference>
<dbReference type="AlphaFoldDB" id="A0A937X6X6"/>
<feature type="signal peptide" evidence="2">
    <location>
        <begin position="1"/>
        <end position="31"/>
    </location>
</feature>
<feature type="non-terminal residue" evidence="4">
    <location>
        <position position="1053"/>
    </location>
</feature>
<dbReference type="GO" id="GO:0006508">
    <property type="term" value="P:proteolysis"/>
    <property type="evidence" value="ECO:0007669"/>
    <property type="project" value="InterPro"/>
</dbReference>
<protein>
    <recommendedName>
        <fullName evidence="3">Gingipain domain-containing protein</fullName>
    </recommendedName>
</protein>
<dbReference type="InterPro" id="IPR029031">
    <property type="entry name" value="Gingipain_N_sf"/>
</dbReference>
<dbReference type="SUPFAM" id="SSF52129">
    <property type="entry name" value="Caspase-like"/>
    <property type="match status" value="1"/>
</dbReference>
<evidence type="ECO:0000313" key="4">
    <source>
        <dbReference type="EMBL" id="MBM3316791.1"/>
    </source>
</evidence>
<name>A0A937X6X6_UNCEI</name>
<dbReference type="Gene3D" id="2.60.40.10">
    <property type="entry name" value="Immunoglobulins"/>
    <property type="match status" value="1"/>
</dbReference>
<proteinExistence type="predicted"/>
<evidence type="ECO:0000256" key="1">
    <source>
        <dbReference type="ARBA" id="ARBA00022729"/>
    </source>
</evidence>
<comment type="caution">
    <text evidence="4">The sequence shown here is derived from an EMBL/GenBank/DDBJ whole genome shotgun (WGS) entry which is preliminary data.</text>
</comment>
<dbReference type="InterPro" id="IPR013783">
    <property type="entry name" value="Ig-like_fold"/>
</dbReference>
<feature type="chain" id="PRO_5037464805" description="Gingipain domain-containing protein" evidence="2">
    <location>
        <begin position="32"/>
        <end position="1053"/>
    </location>
</feature>